<evidence type="ECO:0000256" key="1">
    <source>
        <dbReference type="ARBA" id="ARBA00004141"/>
    </source>
</evidence>
<name>A0A087X2N9_POEFO</name>
<dbReference type="InterPro" id="IPR057366">
    <property type="entry name" value="TRPM-like"/>
</dbReference>
<evidence type="ECO:0000256" key="4">
    <source>
        <dbReference type="ARBA" id="ARBA00022989"/>
    </source>
</evidence>
<comment type="subcellular location">
    <subcellularLocation>
        <location evidence="1">Membrane</location>
        <topology evidence="1">Multi-pass membrane protein</topology>
    </subcellularLocation>
</comment>
<dbReference type="eggNOG" id="KOG3614">
    <property type="taxonomic scope" value="Eukaryota"/>
</dbReference>
<reference evidence="13" key="3">
    <citation type="submission" date="2025-09" db="UniProtKB">
        <authorList>
            <consortium name="Ensembl"/>
        </authorList>
    </citation>
    <scope>IDENTIFICATION</scope>
</reference>
<keyword evidence="8" id="KW-0175">Coiled coil</keyword>
<evidence type="ECO:0000256" key="5">
    <source>
        <dbReference type="ARBA" id="ARBA00023065"/>
    </source>
</evidence>
<dbReference type="InterPro" id="IPR050927">
    <property type="entry name" value="TRPM"/>
</dbReference>
<keyword evidence="5" id="KW-0406">Ion transport</keyword>
<keyword evidence="6 9" id="KW-0472">Membrane</keyword>
<feature type="transmembrane region" description="Helical" evidence="9">
    <location>
        <begin position="913"/>
        <end position="930"/>
    </location>
</feature>
<evidence type="ECO:0000313" key="14">
    <source>
        <dbReference type="Proteomes" id="UP000028760"/>
    </source>
</evidence>
<dbReference type="STRING" id="48698.ENSPFOP00000000042"/>
<dbReference type="GO" id="GO:0005886">
    <property type="term" value="C:plasma membrane"/>
    <property type="evidence" value="ECO:0007669"/>
    <property type="project" value="TreeGrafter"/>
</dbReference>
<keyword evidence="3 9" id="KW-0812">Transmembrane</keyword>
<dbReference type="EMBL" id="AYCK01026685">
    <property type="status" value="NOT_ANNOTATED_CDS"/>
    <property type="molecule type" value="Genomic_DNA"/>
</dbReference>
<feature type="transmembrane region" description="Helical" evidence="9">
    <location>
        <begin position="776"/>
        <end position="795"/>
    </location>
</feature>
<evidence type="ECO:0000256" key="9">
    <source>
        <dbReference type="SAM" id="Phobius"/>
    </source>
</evidence>
<dbReference type="Pfam" id="PF25508">
    <property type="entry name" value="TRPM2"/>
    <property type="match status" value="1"/>
</dbReference>
<feature type="domain" description="Ion transport" evidence="10">
    <location>
        <begin position="784"/>
        <end position="1037"/>
    </location>
</feature>
<keyword evidence="4 9" id="KW-1133">Transmembrane helix</keyword>
<dbReference type="GeneTree" id="ENSGT00940000156404"/>
<accession>A0A087X2N9</accession>
<organism evidence="13 14">
    <name type="scientific">Poecilia formosa</name>
    <name type="common">Amazon molly</name>
    <name type="synonym">Limia formosa</name>
    <dbReference type="NCBI Taxonomy" id="48698"/>
    <lineage>
        <taxon>Eukaryota</taxon>
        <taxon>Metazoa</taxon>
        <taxon>Chordata</taxon>
        <taxon>Craniata</taxon>
        <taxon>Vertebrata</taxon>
        <taxon>Euteleostomi</taxon>
        <taxon>Actinopterygii</taxon>
        <taxon>Neopterygii</taxon>
        <taxon>Teleostei</taxon>
        <taxon>Neoteleostei</taxon>
        <taxon>Acanthomorphata</taxon>
        <taxon>Ovalentaria</taxon>
        <taxon>Atherinomorphae</taxon>
        <taxon>Cyprinodontiformes</taxon>
        <taxon>Poeciliidae</taxon>
        <taxon>Poeciliinae</taxon>
        <taxon>Poecilia</taxon>
    </lineage>
</organism>
<dbReference type="Proteomes" id="UP000028760">
    <property type="component" value="Unassembled WGS sequence"/>
</dbReference>
<keyword evidence="7" id="KW-0407">Ion channel</keyword>
<evidence type="ECO:0000256" key="8">
    <source>
        <dbReference type="SAM" id="Coils"/>
    </source>
</evidence>
<dbReference type="Pfam" id="PF00520">
    <property type="entry name" value="Ion_trans"/>
    <property type="match status" value="1"/>
</dbReference>
<dbReference type="InterPro" id="IPR041491">
    <property type="entry name" value="TRPM_SLOG"/>
</dbReference>
<dbReference type="Ensembl" id="ENSPFOT00000000042.2">
    <property type="protein sequence ID" value="ENSPFOP00000000042.2"/>
    <property type="gene ID" value="ENSPFOG00000000028.2"/>
</dbReference>
<evidence type="ECO:0000256" key="2">
    <source>
        <dbReference type="ARBA" id="ARBA00022448"/>
    </source>
</evidence>
<feature type="coiled-coil region" evidence="8">
    <location>
        <begin position="1126"/>
        <end position="1172"/>
    </location>
</feature>
<feature type="domain" description="TRPM-like" evidence="12">
    <location>
        <begin position="418"/>
        <end position="680"/>
    </location>
</feature>
<reference evidence="14" key="1">
    <citation type="submission" date="2013-10" db="EMBL/GenBank/DDBJ databases">
        <authorList>
            <person name="Schartl M."/>
            <person name="Warren W."/>
        </authorList>
    </citation>
    <scope>NUCLEOTIDE SEQUENCE [LARGE SCALE GENOMIC DNA]</scope>
    <source>
        <strain evidence="14">female</strain>
    </source>
</reference>
<dbReference type="EMBL" id="AYCK01026684">
    <property type="status" value="NOT_ANNOTATED_CDS"/>
    <property type="molecule type" value="Genomic_DNA"/>
</dbReference>
<protein>
    <submittedName>
        <fullName evidence="13">Transient receptor potential cation channel, subfamily M, member 2</fullName>
    </submittedName>
</protein>
<evidence type="ECO:0000259" key="11">
    <source>
        <dbReference type="Pfam" id="PF18139"/>
    </source>
</evidence>
<dbReference type="OMA" id="WIFRNVV"/>
<dbReference type="PANTHER" id="PTHR13800:SF2">
    <property type="entry name" value="TRANSIENT RECEPTOR POTENTIAL CATION CHANNEL SUBFAMILY M MEMBER 2"/>
    <property type="match status" value="1"/>
</dbReference>
<evidence type="ECO:0000256" key="6">
    <source>
        <dbReference type="ARBA" id="ARBA00023136"/>
    </source>
</evidence>
<feature type="transmembrane region" description="Helical" evidence="9">
    <location>
        <begin position="870"/>
        <end position="893"/>
    </location>
</feature>
<feature type="domain" description="TRPM SLOG" evidence="11">
    <location>
        <begin position="88"/>
        <end position="321"/>
    </location>
</feature>
<evidence type="ECO:0000259" key="10">
    <source>
        <dbReference type="Pfam" id="PF00520"/>
    </source>
</evidence>
<dbReference type="PANTHER" id="PTHR13800">
    <property type="entry name" value="TRANSIENT RECEPTOR POTENTIAL CATION CHANNEL, SUBFAMILY M, MEMBER 6"/>
    <property type="match status" value="1"/>
</dbReference>
<dbReference type="GO" id="GO:0099604">
    <property type="term" value="F:ligand-gated calcium channel activity"/>
    <property type="evidence" value="ECO:0007669"/>
    <property type="project" value="TreeGrafter"/>
</dbReference>
<feature type="transmembrane region" description="Helical" evidence="9">
    <location>
        <begin position="701"/>
        <end position="720"/>
    </location>
</feature>
<evidence type="ECO:0000256" key="7">
    <source>
        <dbReference type="ARBA" id="ARBA00023303"/>
    </source>
</evidence>
<evidence type="ECO:0000259" key="12">
    <source>
        <dbReference type="Pfam" id="PF25508"/>
    </source>
</evidence>
<reference evidence="13" key="2">
    <citation type="submission" date="2025-08" db="UniProtKB">
        <authorList>
            <consortium name="Ensembl"/>
        </authorList>
    </citation>
    <scope>IDENTIFICATION</scope>
</reference>
<proteinExistence type="predicted"/>
<evidence type="ECO:0000313" key="13">
    <source>
        <dbReference type="Ensembl" id="ENSPFOP00000000042.2"/>
    </source>
</evidence>
<keyword evidence="14" id="KW-1185">Reference proteome</keyword>
<keyword evidence="2" id="KW-0813">Transport</keyword>
<feature type="transmembrane region" description="Helical" evidence="9">
    <location>
        <begin position="807"/>
        <end position="825"/>
    </location>
</feature>
<feature type="transmembrane region" description="Helical" evidence="9">
    <location>
        <begin position="1001"/>
        <end position="1026"/>
    </location>
</feature>
<dbReference type="Pfam" id="PF18139">
    <property type="entry name" value="LSDAT_euk"/>
    <property type="match status" value="1"/>
</dbReference>
<sequence length="1177" mass="135579">KHLSITPSFQQITKWIKEKIKKEDVKTSLECGCENIMWCGYSKPDTTDEAKAGDITTDTQKKSKYFHEVPTDAFGDINFGGFWQKNSTYMRVSADTKPELLYELLTDKWKLSPPNLVVSVTGGAQHFYLKSHLRKIFHRGLIKVAQTTSAWIITGGTHAGVMRHVGQAVREYALSNTRRQKIVAIGVAPWGVIHNKAALVHDDGCFPAHYVIDTQGQGDLTCLDNNHTHFLLVDNGTNGEYGVEIELRTELEKYISGLAINLHPELGNKVSPIKIPVVCVVVNGGFGTLKTIHSAINKGIPCMILEGSGRLADVIANLHSTSFLIHQLMQKFFGQEYENFSTQQIVDWKLKIQEIMKKSDLLTIFRASKDDQKNMDVAILLALLKASKKTDESLGDESWKMRLELAIAWNRADLAKTEIFTEEKMWKSINLHWAMKLALVDNKPDFVSLLLENGVCLEDFLDEATLCELYQKLPNCFFLYKMLKRVDFSGRTRKQAVDREVLIQARKDISLNHVADEVRHLLGKFTTLNCLLSFHKKHKLKFKNKVSYKARVSIPQHISPSSVKEIYNPGRDLFLWAVVQNNKEMAKIAWDQCRDCMSAALAASKILKKMANESLDADEPQEMLELASHYEDHAIGVFSECYKNNEERAQKLLVRISRLWGKTTCLRLALEADNKNFVSQSGVQDLLTQIWCGELSVNNPVWRVLVCMVFFPLIYTKFLAFRHDEDLQRKIEQNEQIRITGAEDKESSSKNNSDGSKQSEEYSKLERLYCSPQVKFYGNIVSYFAFLFLFAYVLMIDFQRTPSVVELVLYFWLFTLVCEEIRQLFYDPDHFGFYEKAKVYIKELWNILDVLSILLFVLGLGFRFRLTTKLFYGGKIILCIDFVVFCLRLMAIFTINRTLGPKIIIVKKMMRDMFFFMFLLTIWVVAYGVAKQGILVHNDSRLDWMMRGAIYEPYLIIFGSFPDNVDKVRFDINSCSMNGTDPLKPKCPVLDENQMPVFPEWITIVMLCVYLLFANILLLNLLIAIFNYTFDEIQDNTDKIWKYQRYQLIKEYYSRPVPPPPFIIFSHLYLFIRKLVLWNASARNNEFKKDFTPKEEVKLLSWEALMRDRYLLSARQAKNQSIEGRIEDTSQKVTTLTERLTREEETSSTALLKKLEKLEDQVTKSLDSLKSQGDSAK</sequence>
<dbReference type="InterPro" id="IPR005821">
    <property type="entry name" value="Ion_trans_dom"/>
</dbReference>
<evidence type="ECO:0000256" key="3">
    <source>
        <dbReference type="ARBA" id="ARBA00022692"/>
    </source>
</evidence>
<dbReference type="AlphaFoldDB" id="A0A087X2N9"/>
<feature type="transmembrane region" description="Helical" evidence="9">
    <location>
        <begin position="845"/>
        <end position="864"/>
    </location>
</feature>